<name>A0AA90GZ29_9ACTN</name>
<comment type="caution">
    <text evidence="2">The sequence shown here is derived from an EMBL/GenBank/DDBJ whole genome shotgun (WGS) entry which is preliminary data.</text>
</comment>
<evidence type="ECO:0000313" key="2">
    <source>
        <dbReference type="EMBL" id="MDI5970923.1"/>
    </source>
</evidence>
<reference evidence="2 3" key="1">
    <citation type="submission" date="2023-05" db="EMBL/GenBank/DDBJ databases">
        <title>Streptantibioticus silvisoli sp. nov., acidotolerant actinomycetes 1 from pine litter.</title>
        <authorList>
            <person name="Swiecimska M."/>
            <person name="Golinska P."/>
            <person name="Sangal V."/>
            <person name="Wachnowicz B."/>
            <person name="Goodfellow M."/>
        </authorList>
    </citation>
    <scope>NUCLEOTIDE SEQUENCE</scope>
    <source>
        <strain evidence="2">SL13</strain>
        <strain evidence="1 3">SL54</strain>
    </source>
</reference>
<gene>
    <name evidence="1" type="ORF">POF43_017875</name>
    <name evidence="2" type="ORF">POF50_016500</name>
</gene>
<dbReference type="EMBL" id="JAAGKO020000025">
    <property type="protein sequence ID" value="MDI5964572.1"/>
    <property type="molecule type" value="Genomic_DNA"/>
</dbReference>
<dbReference type="AlphaFoldDB" id="A0AA90GZ29"/>
<evidence type="ECO:0000313" key="1">
    <source>
        <dbReference type="EMBL" id="MDI5964572.1"/>
    </source>
</evidence>
<dbReference type="RefSeq" id="WP_271317630.1">
    <property type="nucleotide sequence ID" value="NZ_JAAGKO020000025.1"/>
</dbReference>
<proteinExistence type="predicted"/>
<dbReference type="EMBL" id="JABXJJ020000018">
    <property type="protein sequence ID" value="MDI5970923.1"/>
    <property type="molecule type" value="Genomic_DNA"/>
</dbReference>
<accession>A0AA90GZ29</accession>
<sequence>MAGLSVDAFAAATLPFANYLPLSTFAVETVPSVRLEQEHGIPPEHLMVLSSEDLAGEGPDVSALVLASLGAPPVEQPLFLVRSGPLRDSMVAALAQLVHEAGWAGEDVGVTHLEELGGTVVFDLLGWAVPQESGATVVICDEPLFADGRRDGRFAAVGLRLSRGAGPLTVAGCGEGPPGAEAPAADHRFGGRGPCDSWLALHEALAAGRIGAGERVLLHARGPLREGWLLLEAADPAALRLTGSASPAPRTTG</sequence>
<protein>
    <submittedName>
        <fullName evidence="2">Uncharacterized protein</fullName>
    </submittedName>
</protein>
<dbReference type="Proteomes" id="UP001156398">
    <property type="component" value="Unassembled WGS sequence"/>
</dbReference>
<evidence type="ECO:0000313" key="3">
    <source>
        <dbReference type="Proteomes" id="UP001156398"/>
    </source>
</evidence>
<keyword evidence="3" id="KW-1185">Reference proteome</keyword>
<organism evidence="2">
    <name type="scientific">Streptantibioticus silvisoli</name>
    <dbReference type="NCBI Taxonomy" id="2705255"/>
    <lineage>
        <taxon>Bacteria</taxon>
        <taxon>Bacillati</taxon>
        <taxon>Actinomycetota</taxon>
        <taxon>Actinomycetes</taxon>
        <taxon>Kitasatosporales</taxon>
        <taxon>Streptomycetaceae</taxon>
        <taxon>Streptantibioticus</taxon>
    </lineage>
</organism>